<gene>
    <name evidence="2" type="ORF">PSTG_02150</name>
</gene>
<feature type="compositionally biased region" description="Polar residues" evidence="1">
    <location>
        <begin position="33"/>
        <end position="42"/>
    </location>
</feature>
<organism evidence="2 3">
    <name type="scientific">Puccinia striiformis f. sp. tritici PST-78</name>
    <dbReference type="NCBI Taxonomy" id="1165861"/>
    <lineage>
        <taxon>Eukaryota</taxon>
        <taxon>Fungi</taxon>
        <taxon>Dikarya</taxon>
        <taxon>Basidiomycota</taxon>
        <taxon>Pucciniomycotina</taxon>
        <taxon>Pucciniomycetes</taxon>
        <taxon>Pucciniales</taxon>
        <taxon>Pucciniaceae</taxon>
        <taxon>Puccinia</taxon>
    </lineage>
</organism>
<dbReference type="EMBL" id="AJIL01000011">
    <property type="protein sequence ID" value="KNF04665.1"/>
    <property type="molecule type" value="Genomic_DNA"/>
</dbReference>
<evidence type="ECO:0000313" key="2">
    <source>
        <dbReference type="EMBL" id="KNF04665.1"/>
    </source>
</evidence>
<keyword evidence="3" id="KW-1185">Reference proteome</keyword>
<comment type="caution">
    <text evidence="2">The sequence shown here is derived from an EMBL/GenBank/DDBJ whole genome shotgun (WGS) entry which is preliminary data.</text>
</comment>
<reference evidence="3" key="1">
    <citation type="submission" date="2014-03" db="EMBL/GenBank/DDBJ databases">
        <title>The Genome Sequence of Puccinia striiformis f. sp. tritici PST-78.</title>
        <authorList>
            <consortium name="The Broad Institute Genome Sequencing Platform"/>
            <person name="Cuomo C."/>
            <person name="Hulbert S."/>
            <person name="Chen X."/>
            <person name="Walker B."/>
            <person name="Young S.K."/>
            <person name="Zeng Q."/>
            <person name="Gargeya S."/>
            <person name="Fitzgerald M."/>
            <person name="Haas B."/>
            <person name="Abouelleil A."/>
            <person name="Alvarado L."/>
            <person name="Arachchi H.M."/>
            <person name="Berlin A.M."/>
            <person name="Chapman S.B."/>
            <person name="Goldberg J."/>
            <person name="Griggs A."/>
            <person name="Gujja S."/>
            <person name="Hansen M."/>
            <person name="Howarth C."/>
            <person name="Imamovic A."/>
            <person name="Larimer J."/>
            <person name="McCowan C."/>
            <person name="Montmayeur A."/>
            <person name="Murphy C."/>
            <person name="Neiman D."/>
            <person name="Pearson M."/>
            <person name="Priest M."/>
            <person name="Roberts A."/>
            <person name="Saif S."/>
            <person name="Shea T."/>
            <person name="Sisk P."/>
            <person name="Sykes S."/>
            <person name="Wortman J."/>
            <person name="Nusbaum C."/>
            <person name="Birren B."/>
        </authorList>
    </citation>
    <scope>NUCLEOTIDE SEQUENCE [LARGE SCALE GENOMIC DNA]</scope>
    <source>
        <strain evidence="3">race PST-78</strain>
    </source>
</reference>
<feature type="region of interest" description="Disordered" evidence="1">
    <location>
        <begin position="15"/>
        <end position="50"/>
    </location>
</feature>
<sequence>MECIRTLGTPRFCRSTPNGAATAKRRCKEDSSYDAQQHETSGGASGVMKLNTSSGTTSIATAANSVAQGRDLDHRPIATTVGSYITGNGK</sequence>
<name>A0A0L0W073_9BASI</name>
<dbReference type="AlphaFoldDB" id="A0A0L0W073"/>
<dbReference type="Proteomes" id="UP000054564">
    <property type="component" value="Unassembled WGS sequence"/>
</dbReference>
<evidence type="ECO:0000256" key="1">
    <source>
        <dbReference type="SAM" id="MobiDB-lite"/>
    </source>
</evidence>
<protein>
    <submittedName>
        <fullName evidence="2">Uncharacterized protein</fullName>
    </submittedName>
</protein>
<evidence type="ECO:0000313" key="3">
    <source>
        <dbReference type="Proteomes" id="UP000054564"/>
    </source>
</evidence>
<proteinExistence type="predicted"/>
<accession>A0A0L0W073</accession>